<proteinExistence type="predicted"/>
<dbReference type="RefSeq" id="WP_091152641.1">
    <property type="nucleotide sequence ID" value="NZ_FNAI01000011.1"/>
</dbReference>
<dbReference type="AlphaFoldDB" id="A0A1G7HHF7"/>
<name>A0A1G7HHF7_9SPHI</name>
<protein>
    <submittedName>
        <fullName evidence="1">Uncharacterized protein</fullName>
    </submittedName>
</protein>
<gene>
    <name evidence="1" type="ORF">SAMN05216464_111217</name>
</gene>
<accession>A0A1G7HHF7</accession>
<organism evidence="1 2">
    <name type="scientific">Mucilaginibacter pineti</name>
    <dbReference type="NCBI Taxonomy" id="1391627"/>
    <lineage>
        <taxon>Bacteria</taxon>
        <taxon>Pseudomonadati</taxon>
        <taxon>Bacteroidota</taxon>
        <taxon>Sphingobacteriia</taxon>
        <taxon>Sphingobacteriales</taxon>
        <taxon>Sphingobacteriaceae</taxon>
        <taxon>Mucilaginibacter</taxon>
    </lineage>
</organism>
<dbReference type="OrthoDB" id="1494796at2"/>
<dbReference type="STRING" id="1391627.SAMN05216464_111217"/>
<keyword evidence="2" id="KW-1185">Reference proteome</keyword>
<dbReference type="Proteomes" id="UP000199072">
    <property type="component" value="Unassembled WGS sequence"/>
</dbReference>
<reference evidence="1 2" key="1">
    <citation type="submission" date="2016-10" db="EMBL/GenBank/DDBJ databases">
        <authorList>
            <person name="de Groot N.N."/>
        </authorList>
    </citation>
    <scope>NUCLEOTIDE SEQUENCE [LARGE SCALE GENOMIC DNA]</scope>
    <source>
        <strain evidence="1 2">47C3B</strain>
    </source>
</reference>
<sequence length="99" mass="10989">MKTITIKGTFTGSVNKSVSVEVYRPNGLPNPYDFRKKYFDDFSENFVDLEDGAIYNIDFSGFTTGTFDLEISGEFSAPNPITDSFSAQAFSPGYVIQTN</sequence>
<dbReference type="EMBL" id="FNAI01000011">
    <property type="protein sequence ID" value="SDE99469.1"/>
    <property type="molecule type" value="Genomic_DNA"/>
</dbReference>
<evidence type="ECO:0000313" key="1">
    <source>
        <dbReference type="EMBL" id="SDE99469.1"/>
    </source>
</evidence>
<evidence type="ECO:0000313" key="2">
    <source>
        <dbReference type="Proteomes" id="UP000199072"/>
    </source>
</evidence>